<dbReference type="Gene3D" id="1.10.1740.10">
    <property type="match status" value="1"/>
</dbReference>
<dbReference type="InterPro" id="IPR007627">
    <property type="entry name" value="RNA_pol_sigma70_r2"/>
</dbReference>
<dbReference type="SUPFAM" id="SSF88659">
    <property type="entry name" value="Sigma3 and sigma4 domains of RNA polymerase sigma factors"/>
    <property type="match status" value="1"/>
</dbReference>
<dbReference type="Pfam" id="PF04542">
    <property type="entry name" value="Sigma70_r2"/>
    <property type="match status" value="1"/>
</dbReference>
<dbReference type="PANTHER" id="PTHR43133">
    <property type="entry name" value="RNA POLYMERASE ECF-TYPE SIGMA FACTO"/>
    <property type="match status" value="1"/>
</dbReference>
<keyword evidence="5 6" id="KW-0804">Transcription</keyword>
<accession>A0A2I0QTK1</accession>
<dbReference type="EMBL" id="PJNH01000002">
    <property type="protein sequence ID" value="PKR77672.1"/>
    <property type="molecule type" value="Genomic_DNA"/>
</dbReference>
<evidence type="ECO:0000313" key="10">
    <source>
        <dbReference type="Proteomes" id="UP000243524"/>
    </source>
</evidence>
<feature type="domain" description="RNA polymerase sigma-70 region 4" evidence="8">
    <location>
        <begin position="125"/>
        <end position="174"/>
    </location>
</feature>
<keyword evidence="10" id="KW-1185">Reference proteome</keyword>
<gene>
    <name evidence="9" type="ORF">CEY16_06990</name>
</gene>
<dbReference type="PANTHER" id="PTHR43133:SF62">
    <property type="entry name" value="RNA POLYMERASE SIGMA FACTOR SIGZ"/>
    <property type="match status" value="1"/>
</dbReference>
<dbReference type="SUPFAM" id="SSF88946">
    <property type="entry name" value="Sigma2 domain of RNA polymerase sigma factors"/>
    <property type="match status" value="1"/>
</dbReference>
<keyword evidence="2 6" id="KW-0805">Transcription regulation</keyword>
<feature type="domain" description="RNA polymerase sigma-70 region 2" evidence="7">
    <location>
        <begin position="23"/>
        <end position="90"/>
    </location>
</feature>
<name>A0A2I0QTK1_9BACI</name>
<evidence type="ECO:0000256" key="3">
    <source>
        <dbReference type="ARBA" id="ARBA00023082"/>
    </source>
</evidence>
<dbReference type="Pfam" id="PF04545">
    <property type="entry name" value="Sigma70_r4"/>
    <property type="match status" value="1"/>
</dbReference>
<evidence type="ECO:0000256" key="4">
    <source>
        <dbReference type="ARBA" id="ARBA00023125"/>
    </source>
</evidence>
<dbReference type="AlphaFoldDB" id="A0A2I0QTK1"/>
<dbReference type="OrthoDB" id="9784272at2"/>
<reference evidence="9 10" key="1">
    <citation type="submission" date="2017-06" db="EMBL/GenBank/DDBJ databases">
        <title>the draft geome sequence of Illustriluteabacillus marina B3227.</title>
        <authorList>
            <person name="He R.-H."/>
            <person name="Du Z.-J."/>
        </authorList>
    </citation>
    <scope>NUCLEOTIDE SEQUENCE [LARGE SCALE GENOMIC DNA]</scope>
    <source>
        <strain evidence="9 10">B3227</strain>
    </source>
</reference>
<organism evidence="9 10">
    <name type="scientific">Halalkalibacillus sediminis</name>
    <dbReference type="NCBI Taxonomy" id="2018042"/>
    <lineage>
        <taxon>Bacteria</taxon>
        <taxon>Bacillati</taxon>
        <taxon>Bacillota</taxon>
        <taxon>Bacilli</taxon>
        <taxon>Bacillales</taxon>
        <taxon>Bacillaceae</taxon>
        <taxon>Halalkalibacillus</taxon>
    </lineage>
</organism>
<evidence type="ECO:0000256" key="2">
    <source>
        <dbReference type="ARBA" id="ARBA00023015"/>
    </source>
</evidence>
<comment type="caution">
    <text evidence="9">The sequence shown here is derived from an EMBL/GenBank/DDBJ whole genome shotgun (WGS) entry which is preliminary data.</text>
</comment>
<dbReference type="RefSeq" id="WP_101331280.1">
    <property type="nucleotide sequence ID" value="NZ_PJNH01000002.1"/>
</dbReference>
<dbReference type="InterPro" id="IPR013325">
    <property type="entry name" value="RNA_pol_sigma_r2"/>
</dbReference>
<dbReference type="NCBIfam" id="TIGR02937">
    <property type="entry name" value="sigma70-ECF"/>
    <property type="match status" value="1"/>
</dbReference>
<dbReference type="Proteomes" id="UP000243524">
    <property type="component" value="Unassembled WGS sequence"/>
</dbReference>
<keyword evidence="3 6" id="KW-0731">Sigma factor</keyword>
<dbReference type="InterPro" id="IPR014284">
    <property type="entry name" value="RNA_pol_sigma-70_dom"/>
</dbReference>
<evidence type="ECO:0000256" key="5">
    <source>
        <dbReference type="ARBA" id="ARBA00023163"/>
    </source>
</evidence>
<dbReference type="InterPro" id="IPR039425">
    <property type="entry name" value="RNA_pol_sigma-70-like"/>
</dbReference>
<dbReference type="InterPro" id="IPR000838">
    <property type="entry name" value="RNA_pol_sigma70_ECF_CS"/>
</dbReference>
<evidence type="ECO:0000256" key="1">
    <source>
        <dbReference type="ARBA" id="ARBA00010641"/>
    </source>
</evidence>
<protein>
    <recommendedName>
        <fullName evidence="6">RNA polymerase sigma factor</fullName>
    </recommendedName>
</protein>
<dbReference type="InterPro" id="IPR013324">
    <property type="entry name" value="RNA_pol_sigma_r3/r4-like"/>
</dbReference>
<evidence type="ECO:0000259" key="7">
    <source>
        <dbReference type="Pfam" id="PF04542"/>
    </source>
</evidence>
<evidence type="ECO:0000313" key="9">
    <source>
        <dbReference type="EMBL" id="PKR77672.1"/>
    </source>
</evidence>
<evidence type="ECO:0000256" key="6">
    <source>
        <dbReference type="RuleBase" id="RU000716"/>
    </source>
</evidence>
<comment type="similarity">
    <text evidence="1 6">Belongs to the sigma-70 factor family. ECF subfamily.</text>
</comment>
<dbReference type="PROSITE" id="PS01063">
    <property type="entry name" value="SIGMA70_ECF"/>
    <property type="match status" value="1"/>
</dbReference>
<sequence length="188" mass="22214">MSDRDLELYDAIQSGDKRALGELYEKYEKLLYSFAFKMTRNRELSEEVVQEVFIKIWTKKGIYQKKRGKFSSWILTVARNMAIDIMRKKKVQTYTLEERDSVYSEEPLTEELFEWKEDAGRVREAMGRLNEDQREVIHLFYFDALSQQKISERLGIPLGTVKGRIRLALNHLKKHLATIDERGGSRDE</sequence>
<proteinExistence type="inferred from homology"/>
<dbReference type="InterPro" id="IPR036388">
    <property type="entry name" value="WH-like_DNA-bd_sf"/>
</dbReference>
<dbReference type="GO" id="GO:0003677">
    <property type="term" value="F:DNA binding"/>
    <property type="evidence" value="ECO:0007669"/>
    <property type="project" value="UniProtKB-KW"/>
</dbReference>
<dbReference type="InterPro" id="IPR007630">
    <property type="entry name" value="RNA_pol_sigma70_r4"/>
</dbReference>
<dbReference type="GO" id="GO:0006352">
    <property type="term" value="P:DNA-templated transcription initiation"/>
    <property type="evidence" value="ECO:0007669"/>
    <property type="project" value="InterPro"/>
</dbReference>
<keyword evidence="4 6" id="KW-0238">DNA-binding</keyword>
<evidence type="ECO:0000259" key="8">
    <source>
        <dbReference type="Pfam" id="PF04545"/>
    </source>
</evidence>
<dbReference type="CDD" id="cd06171">
    <property type="entry name" value="Sigma70_r4"/>
    <property type="match status" value="1"/>
</dbReference>
<dbReference type="GO" id="GO:0016987">
    <property type="term" value="F:sigma factor activity"/>
    <property type="evidence" value="ECO:0007669"/>
    <property type="project" value="UniProtKB-KW"/>
</dbReference>
<dbReference type="Gene3D" id="1.10.10.10">
    <property type="entry name" value="Winged helix-like DNA-binding domain superfamily/Winged helix DNA-binding domain"/>
    <property type="match status" value="1"/>
</dbReference>